<accession>Q22KS2</accession>
<evidence type="ECO:0000313" key="3">
    <source>
        <dbReference type="EMBL" id="EAR85727.3"/>
    </source>
</evidence>
<feature type="coiled-coil region" evidence="1">
    <location>
        <begin position="344"/>
        <end position="378"/>
    </location>
</feature>
<dbReference type="KEGG" id="tet:TTHERM_00312080"/>
<evidence type="ECO:0000256" key="1">
    <source>
        <dbReference type="SAM" id="Coils"/>
    </source>
</evidence>
<feature type="coiled-coil region" evidence="1">
    <location>
        <begin position="86"/>
        <end position="134"/>
    </location>
</feature>
<dbReference type="AlphaFoldDB" id="Q22KS2"/>
<dbReference type="EMBL" id="GG662498">
    <property type="protein sequence ID" value="EAR85727.3"/>
    <property type="molecule type" value="Genomic_DNA"/>
</dbReference>
<protein>
    <submittedName>
        <fullName evidence="3">Uncharacterized protein</fullName>
    </submittedName>
</protein>
<keyword evidence="4" id="KW-1185">Reference proteome</keyword>
<sequence>MTTQTSIQNFKTFHSRIFSASTQRRASDQNAKMQFSQAAMTSIYKGIKNNDISYILGSHNRTATQGFLPQLNKTEEPVDVIEIDEKSDLKRRLAELRRKHDILKNKANKNETDIEKLKLENKALIDEEDVLNSQKEGVFKEEERLREEQENTTFLMQEAEWTKKSYLFMRDRLKRDKIVNQLKQQAIEEELSCVRKCYQQADYQSQMSKQFSDNAQRILDEMLKNVENEKNQIDSKLNSFKNQLVMWEENEKKKLDRSFREKEIAEHAIYDKDAQEKKLRALLLVHKFVSGMLKDKMEREMQKFQVVEESFQKIKTATGQTEMKNIVTKFITREQTYGELLGQIANHEKKIDYIKKRNEGLENQLVYLKQDLVSMEMQIAQKKNKGGNKHHEYLKQIDNMDERRKLAELMKEKLHQFCIRILTKFDKVNKTQPRKYSEEFGKQQIKQAFQQVHRVVMQELKESEQNGDIDYILSELEKTKIEKETQKEDFQRKNIRIKPTQTGKLNTSQSRDSSSNSKSTPNNSFYESDSDSNVDEKNEQDYFDFLRDARKNEDGIIAKKIKHEKEKEQTNNMPPLRFQSPQKQQ</sequence>
<dbReference type="HOGENOM" id="CLU_344055_0_0_1"/>
<dbReference type="InterPro" id="IPR033192">
    <property type="entry name" value="ODAD3"/>
</dbReference>
<feature type="region of interest" description="Disordered" evidence="2">
    <location>
        <begin position="557"/>
        <end position="585"/>
    </location>
</feature>
<dbReference type="GO" id="GO:0036064">
    <property type="term" value="C:ciliary basal body"/>
    <property type="evidence" value="ECO:0007669"/>
    <property type="project" value="TreeGrafter"/>
</dbReference>
<dbReference type="RefSeq" id="XP_001033390.3">
    <property type="nucleotide sequence ID" value="XM_001033390.3"/>
</dbReference>
<dbReference type="GeneID" id="7846441"/>
<feature type="compositionally biased region" description="Basic and acidic residues" evidence="2">
    <location>
        <begin position="557"/>
        <end position="569"/>
    </location>
</feature>
<organism evidence="3 4">
    <name type="scientific">Tetrahymena thermophila (strain SB210)</name>
    <dbReference type="NCBI Taxonomy" id="312017"/>
    <lineage>
        <taxon>Eukaryota</taxon>
        <taxon>Sar</taxon>
        <taxon>Alveolata</taxon>
        <taxon>Ciliophora</taxon>
        <taxon>Intramacronucleata</taxon>
        <taxon>Oligohymenophorea</taxon>
        <taxon>Hymenostomatida</taxon>
        <taxon>Tetrahymenina</taxon>
        <taxon>Tetrahymenidae</taxon>
        <taxon>Tetrahymena</taxon>
    </lineage>
</organism>
<dbReference type="PANTHER" id="PTHR46518:SF1">
    <property type="entry name" value="OUTER DYNEIN ARM-DOCKING COMPLEX SUBUNIT 3"/>
    <property type="match status" value="1"/>
</dbReference>
<dbReference type="PANTHER" id="PTHR46518">
    <property type="entry name" value="COILED-COIL DOMAIN-CONTAINING PROTEIN 151"/>
    <property type="match status" value="1"/>
</dbReference>
<dbReference type="OrthoDB" id="10255247at2759"/>
<reference evidence="4" key="1">
    <citation type="journal article" date="2006" name="PLoS Biol.">
        <title>Macronuclear genome sequence of the ciliate Tetrahymena thermophila, a model eukaryote.</title>
        <authorList>
            <person name="Eisen J.A."/>
            <person name="Coyne R.S."/>
            <person name="Wu M."/>
            <person name="Wu D."/>
            <person name="Thiagarajan M."/>
            <person name="Wortman J.R."/>
            <person name="Badger J.H."/>
            <person name="Ren Q."/>
            <person name="Amedeo P."/>
            <person name="Jones K.M."/>
            <person name="Tallon L.J."/>
            <person name="Delcher A.L."/>
            <person name="Salzberg S.L."/>
            <person name="Silva J.C."/>
            <person name="Haas B.J."/>
            <person name="Majoros W.H."/>
            <person name="Farzad M."/>
            <person name="Carlton J.M."/>
            <person name="Smith R.K. Jr."/>
            <person name="Garg J."/>
            <person name="Pearlman R.E."/>
            <person name="Karrer K.M."/>
            <person name="Sun L."/>
            <person name="Manning G."/>
            <person name="Elde N.C."/>
            <person name="Turkewitz A.P."/>
            <person name="Asai D.J."/>
            <person name="Wilkes D.E."/>
            <person name="Wang Y."/>
            <person name="Cai H."/>
            <person name="Collins K."/>
            <person name="Stewart B.A."/>
            <person name="Lee S.R."/>
            <person name="Wilamowska K."/>
            <person name="Weinberg Z."/>
            <person name="Ruzzo W.L."/>
            <person name="Wloga D."/>
            <person name="Gaertig J."/>
            <person name="Frankel J."/>
            <person name="Tsao C.-C."/>
            <person name="Gorovsky M.A."/>
            <person name="Keeling P.J."/>
            <person name="Waller R.F."/>
            <person name="Patron N.J."/>
            <person name="Cherry J.M."/>
            <person name="Stover N.A."/>
            <person name="Krieger C.J."/>
            <person name="del Toro C."/>
            <person name="Ryder H.F."/>
            <person name="Williamson S.C."/>
            <person name="Barbeau R.A."/>
            <person name="Hamilton E.P."/>
            <person name="Orias E."/>
        </authorList>
    </citation>
    <scope>NUCLEOTIDE SEQUENCE [LARGE SCALE GENOMIC DNA]</scope>
    <source>
        <strain evidence="4">SB210</strain>
    </source>
</reference>
<dbReference type="InParanoid" id="Q22KS2"/>
<gene>
    <name evidence="3" type="ORF">TTHERM_00312080</name>
</gene>
<dbReference type="Proteomes" id="UP000009168">
    <property type="component" value="Unassembled WGS sequence"/>
</dbReference>
<feature type="compositionally biased region" description="Low complexity" evidence="2">
    <location>
        <begin position="506"/>
        <end position="524"/>
    </location>
</feature>
<keyword evidence="1" id="KW-0175">Coiled coil</keyword>
<dbReference type="GO" id="GO:0035253">
    <property type="term" value="C:ciliary rootlet"/>
    <property type="evidence" value="ECO:0007669"/>
    <property type="project" value="TreeGrafter"/>
</dbReference>
<proteinExistence type="predicted"/>
<evidence type="ECO:0000256" key="2">
    <source>
        <dbReference type="SAM" id="MobiDB-lite"/>
    </source>
</evidence>
<evidence type="ECO:0000313" key="4">
    <source>
        <dbReference type="Proteomes" id="UP000009168"/>
    </source>
</evidence>
<name>Q22KS2_TETTS</name>
<dbReference type="GO" id="GO:0036158">
    <property type="term" value="P:outer dynein arm assembly"/>
    <property type="evidence" value="ECO:0007669"/>
    <property type="project" value="InterPro"/>
</dbReference>
<dbReference type="GO" id="GO:0097542">
    <property type="term" value="C:ciliary tip"/>
    <property type="evidence" value="ECO:0007669"/>
    <property type="project" value="TreeGrafter"/>
</dbReference>
<feature type="coiled-coil region" evidence="1">
    <location>
        <begin position="212"/>
        <end position="243"/>
    </location>
</feature>
<dbReference type="GO" id="GO:0003341">
    <property type="term" value="P:cilium movement"/>
    <property type="evidence" value="ECO:0007669"/>
    <property type="project" value="InterPro"/>
</dbReference>
<feature type="region of interest" description="Disordered" evidence="2">
    <location>
        <begin position="484"/>
        <end position="540"/>
    </location>
</feature>